<dbReference type="Proteomes" id="UP000186955">
    <property type="component" value="Unassembled WGS sequence"/>
</dbReference>
<dbReference type="InterPro" id="IPR019775">
    <property type="entry name" value="WD40_repeat_CS"/>
</dbReference>
<dbReference type="PROSITE" id="PS00678">
    <property type="entry name" value="WD_REPEATS_1"/>
    <property type="match status" value="1"/>
</dbReference>
<gene>
    <name evidence="9" type="ORF">PENSUB_2390</name>
</gene>
<evidence type="ECO:0000313" key="10">
    <source>
        <dbReference type="Proteomes" id="UP000186955"/>
    </source>
</evidence>
<feature type="repeat" description="WD" evidence="7">
    <location>
        <begin position="269"/>
        <end position="284"/>
    </location>
</feature>
<dbReference type="STRING" id="1316194.A0A1Q5UHU1"/>
<comment type="caution">
    <text evidence="9">The sequence shown here is derived from an EMBL/GenBank/DDBJ whole genome shotgun (WGS) entry which is preliminary data.</text>
</comment>
<dbReference type="AlphaFoldDB" id="A0A1Q5UHU1"/>
<accession>A0A1Q5UHU1</accession>
<dbReference type="InterPro" id="IPR001680">
    <property type="entry name" value="WD40_rpt"/>
</dbReference>
<organism evidence="9 10">
    <name type="scientific">Penicillium subrubescens</name>
    <dbReference type="NCBI Taxonomy" id="1316194"/>
    <lineage>
        <taxon>Eukaryota</taxon>
        <taxon>Fungi</taxon>
        <taxon>Dikarya</taxon>
        <taxon>Ascomycota</taxon>
        <taxon>Pezizomycotina</taxon>
        <taxon>Eurotiomycetes</taxon>
        <taxon>Eurotiomycetidae</taxon>
        <taxon>Eurotiales</taxon>
        <taxon>Aspergillaceae</taxon>
        <taxon>Penicillium</taxon>
    </lineage>
</organism>
<comment type="function">
    <text evidence="3">Component of the ASTRA complex involved in chromatin remodeling.</text>
</comment>
<evidence type="ECO:0000256" key="3">
    <source>
        <dbReference type="ARBA" id="ARBA00037338"/>
    </source>
</evidence>
<dbReference type="EMBL" id="MNBE01000251">
    <property type="protein sequence ID" value="OKP12032.1"/>
    <property type="molecule type" value="Genomic_DNA"/>
</dbReference>
<evidence type="ECO:0000256" key="2">
    <source>
        <dbReference type="ARBA" id="ARBA00022737"/>
    </source>
</evidence>
<dbReference type="InterPro" id="IPR036322">
    <property type="entry name" value="WD40_repeat_dom_sf"/>
</dbReference>
<comment type="similarity">
    <text evidence="4">Belongs to the WD repeat ASA1 family.</text>
</comment>
<keyword evidence="2" id="KW-0677">Repeat</keyword>
<dbReference type="PROSITE" id="PS50082">
    <property type="entry name" value="WD_REPEATS_2"/>
    <property type="match status" value="1"/>
</dbReference>
<protein>
    <recommendedName>
        <fullName evidence="6">ASTRA-associated protein 1</fullName>
    </recommendedName>
</protein>
<feature type="compositionally biased region" description="Polar residues" evidence="8">
    <location>
        <begin position="232"/>
        <end position="241"/>
    </location>
</feature>
<keyword evidence="10" id="KW-1185">Reference proteome</keyword>
<feature type="region of interest" description="Disordered" evidence="8">
    <location>
        <begin position="232"/>
        <end position="257"/>
    </location>
</feature>
<dbReference type="SMART" id="SM00320">
    <property type="entry name" value="WD40"/>
    <property type="match status" value="3"/>
</dbReference>
<comment type="subunit">
    <text evidence="5">Component of the ASTRA chromatin remodeling machinery complex.</text>
</comment>
<evidence type="ECO:0000256" key="8">
    <source>
        <dbReference type="SAM" id="MobiDB-lite"/>
    </source>
</evidence>
<evidence type="ECO:0000256" key="7">
    <source>
        <dbReference type="PROSITE-ProRule" id="PRU00221"/>
    </source>
</evidence>
<dbReference type="Gene3D" id="2.130.10.10">
    <property type="entry name" value="YVTN repeat-like/Quinoprotein amine dehydrogenase"/>
    <property type="match status" value="2"/>
</dbReference>
<evidence type="ECO:0000256" key="1">
    <source>
        <dbReference type="ARBA" id="ARBA00022574"/>
    </source>
</evidence>
<evidence type="ECO:0000256" key="4">
    <source>
        <dbReference type="ARBA" id="ARBA00037931"/>
    </source>
</evidence>
<name>A0A1Q5UHU1_9EURO</name>
<dbReference type="SUPFAM" id="SSF50978">
    <property type="entry name" value="WD40 repeat-like"/>
    <property type="match status" value="1"/>
</dbReference>
<dbReference type="PANTHER" id="PTHR19854:SF1">
    <property type="entry name" value="GUANINE NUCLEOTIDE-BINDING PROTEIN SUBUNIT BETA-LIKE PROTEIN 1"/>
    <property type="match status" value="1"/>
</dbReference>
<keyword evidence="1 7" id="KW-0853">WD repeat</keyword>
<evidence type="ECO:0000256" key="6">
    <source>
        <dbReference type="ARBA" id="ARBA00040563"/>
    </source>
</evidence>
<sequence>MPAANTSENNHQEPSAKRQNVLFVVPNALDSGGIDIFHLPSERRLTTIKSDPSVKTGMLMAVSIFISPLGDIFVASAFEDGHVMLFMHKGPLNPASFELSNINSTPWKWNKLYASRPHTQPVLSLDVSPSRDYFISSSADALLIKHPIPAPGSAGFISAGNYIEDKALKTVNTKHSGQQGLRIRNDGKVFATAGWDSRVRVYSGKTMKELAVLKWHKDGCYTVAFGEVNSLTSEPSNGQESTTEEETPQRSLATVHQQRSQKIQQTHWLVAGSKDGKISLWDIY</sequence>
<evidence type="ECO:0000256" key="5">
    <source>
        <dbReference type="ARBA" id="ARBA00038749"/>
    </source>
</evidence>
<dbReference type="PANTHER" id="PTHR19854">
    <property type="entry name" value="TRANSDUCIN BETA-LIKE 3"/>
    <property type="match status" value="1"/>
</dbReference>
<dbReference type="InterPro" id="IPR015943">
    <property type="entry name" value="WD40/YVTN_repeat-like_dom_sf"/>
</dbReference>
<evidence type="ECO:0000313" key="9">
    <source>
        <dbReference type="EMBL" id="OKP12032.1"/>
    </source>
</evidence>
<reference evidence="9 10" key="1">
    <citation type="submission" date="2016-10" db="EMBL/GenBank/DDBJ databases">
        <title>Genome sequence of the ascomycete fungus Penicillium subrubescens.</title>
        <authorList>
            <person name="De Vries R.P."/>
            <person name="Peng M."/>
            <person name="Dilokpimol A."/>
            <person name="Hilden K."/>
            <person name="Makela M.R."/>
            <person name="Grigoriev I."/>
            <person name="Riley R."/>
            <person name="Granchi Z."/>
        </authorList>
    </citation>
    <scope>NUCLEOTIDE SEQUENCE [LARGE SCALE GENOMIC DNA]</scope>
    <source>
        <strain evidence="9 10">CBS 132785</strain>
    </source>
</reference>
<dbReference type="Pfam" id="PF00400">
    <property type="entry name" value="WD40"/>
    <property type="match status" value="3"/>
</dbReference>
<proteinExistence type="inferred from homology"/>